<dbReference type="AlphaFoldDB" id="A0AAV7JIT6"/>
<evidence type="ECO:0000313" key="1">
    <source>
        <dbReference type="EMBL" id="KAI6648386.1"/>
    </source>
</evidence>
<name>A0AAV7JIT6_9METZ</name>
<dbReference type="Proteomes" id="UP001165289">
    <property type="component" value="Unassembled WGS sequence"/>
</dbReference>
<keyword evidence="2" id="KW-1185">Reference proteome</keyword>
<organism evidence="1 2">
    <name type="scientific">Oopsacas minuta</name>
    <dbReference type="NCBI Taxonomy" id="111878"/>
    <lineage>
        <taxon>Eukaryota</taxon>
        <taxon>Metazoa</taxon>
        <taxon>Porifera</taxon>
        <taxon>Hexactinellida</taxon>
        <taxon>Hexasterophora</taxon>
        <taxon>Lyssacinosida</taxon>
        <taxon>Leucopsacidae</taxon>
        <taxon>Oopsacas</taxon>
    </lineage>
</organism>
<gene>
    <name evidence="1" type="ORF">LOD99_8176</name>
</gene>
<protein>
    <submittedName>
        <fullName evidence="1">Zinc finger BED domain-containing protein 5-like</fullName>
    </submittedName>
</protein>
<sequence>MAGKSNIKKRTYSEDYLKFGFMSINSRDGIKAQCVICFKVLSVESMKQFQLKRHFEKEHPDYEDKVISFFQQMVDTVKKTKLDATGDFQTSSKSALEASYIVSLRIAKQRNLIQLEKN</sequence>
<proteinExistence type="predicted"/>
<evidence type="ECO:0000313" key="2">
    <source>
        <dbReference type="Proteomes" id="UP001165289"/>
    </source>
</evidence>
<dbReference type="PANTHER" id="PTHR45913:SF22">
    <property type="entry name" value="SCAN BOX DOMAIN-CONTAINING PROTEIN"/>
    <property type="match status" value="1"/>
</dbReference>
<comment type="caution">
    <text evidence="1">The sequence shown here is derived from an EMBL/GenBank/DDBJ whole genome shotgun (WGS) entry which is preliminary data.</text>
</comment>
<dbReference type="PANTHER" id="PTHR45913">
    <property type="entry name" value="EPM2A-INTERACTING PROTEIN 1"/>
    <property type="match status" value="1"/>
</dbReference>
<accession>A0AAV7JIT6</accession>
<reference evidence="1 2" key="1">
    <citation type="journal article" date="2023" name="BMC Biol.">
        <title>The compact genome of the sponge Oopsacas minuta (Hexactinellida) is lacking key metazoan core genes.</title>
        <authorList>
            <person name="Santini S."/>
            <person name="Schenkelaars Q."/>
            <person name="Jourda C."/>
            <person name="Duchesne M."/>
            <person name="Belahbib H."/>
            <person name="Rocher C."/>
            <person name="Selva M."/>
            <person name="Riesgo A."/>
            <person name="Vervoort M."/>
            <person name="Leys S.P."/>
            <person name="Kodjabachian L."/>
            <person name="Le Bivic A."/>
            <person name="Borchiellini C."/>
            <person name="Claverie J.M."/>
            <person name="Renard E."/>
        </authorList>
    </citation>
    <scope>NUCLEOTIDE SEQUENCE [LARGE SCALE GENOMIC DNA]</scope>
    <source>
        <strain evidence="1">SPO-2</strain>
    </source>
</reference>
<dbReference type="EMBL" id="JAKMXF010000331">
    <property type="protein sequence ID" value="KAI6648386.1"/>
    <property type="molecule type" value="Genomic_DNA"/>
</dbReference>